<keyword evidence="1" id="KW-0732">Signal</keyword>
<evidence type="ECO:0000313" key="3">
    <source>
        <dbReference type="Proteomes" id="UP000248333"/>
    </source>
</evidence>
<dbReference type="RefSeq" id="WP_110561887.1">
    <property type="nucleotide sequence ID" value="NZ_PYBV01000003.1"/>
</dbReference>
<organism evidence="2 3">
    <name type="scientific">Micromonospora arborensis</name>
    <dbReference type="NCBI Taxonomy" id="2116518"/>
    <lineage>
        <taxon>Bacteria</taxon>
        <taxon>Bacillati</taxon>
        <taxon>Actinomycetota</taxon>
        <taxon>Actinomycetes</taxon>
        <taxon>Micromonosporales</taxon>
        <taxon>Micromonosporaceae</taxon>
        <taxon>Micromonospora</taxon>
    </lineage>
</organism>
<name>A0A318NU25_9ACTN</name>
<dbReference type="Proteomes" id="UP000248333">
    <property type="component" value="Unassembled WGS sequence"/>
</dbReference>
<proteinExistence type="predicted"/>
<feature type="signal peptide" evidence="1">
    <location>
        <begin position="1"/>
        <end position="25"/>
    </location>
</feature>
<gene>
    <name evidence="2" type="ORF">C7C45_01940</name>
</gene>
<accession>A0A318NU25</accession>
<dbReference type="EMBL" id="PYBV01000003">
    <property type="protein sequence ID" value="PYC75899.1"/>
    <property type="molecule type" value="Genomic_DNA"/>
</dbReference>
<evidence type="ECO:0008006" key="4">
    <source>
        <dbReference type="Google" id="ProtNLM"/>
    </source>
</evidence>
<evidence type="ECO:0000313" key="2">
    <source>
        <dbReference type="EMBL" id="PYC75899.1"/>
    </source>
</evidence>
<reference evidence="2 3" key="1">
    <citation type="submission" date="2018-03" db="EMBL/GenBank/DDBJ databases">
        <title>Bioinformatic expansion and discovery of thiopeptide antibiotics.</title>
        <authorList>
            <person name="Schwalen C.J."/>
            <person name="Hudson G.A."/>
            <person name="Mitchell D.A."/>
        </authorList>
    </citation>
    <scope>NUCLEOTIDE SEQUENCE [LARGE SCALE GENOMIC DNA]</scope>
    <source>
        <strain evidence="2 3">NRRL 8041</strain>
    </source>
</reference>
<dbReference type="AlphaFoldDB" id="A0A318NU25"/>
<evidence type="ECO:0000256" key="1">
    <source>
        <dbReference type="SAM" id="SignalP"/>
    </source>
</evidence>
<comment type="caution">
    <text evidence="2">The sequence shown here is derived from an EMBL/GenBank/DDBJ whole genome shotgun (WGS) entry which is preliminary data.</text>
</comment>
<protein>
    <recommendedName>
        <fullName evidence="4">WxL domain-containing protein</fullName>
    </recommendedName>
</protein>
<dbReference type="OrthoDB" id="5147666at2"/>
<feature type="chain" id="PRO_5016375324" description="WxL domain-containing protein" evidence="1">
    <location>
        <begin position="26"/>
        <end position="182"/>
    </location>
</feature>
<keyword evidence="3" id="KW-1185">Reference proteome</keyword>
<sequence length="182" mass="17809">MRRKLLAAGLAGVAAAAALAGPAAADTTGDTIVTLTVNAAGGLSITVPATANIGNGVEGTTVSGQLGPVTVLDQRGSLTPNWTATVVSTDFVTGGGSSGETIPNINVLYWSGPATGTAGSGTFTPGQPTAAQAVIINTPKVAFSKTGGTGNNFASWNPTLQVNIPDGTVEGVYTGTVTHSVV</sequence>